<name>A0A0E9V5G3_ANGAN</name>
<reference evidence="1" key="2">
    <citation type="journal article" date="2015" name="Fish Shellfish Immunol.">
        <title>Early steps in the European eel (Anguilla anguilla)-Vibrio vulnificus interaction in the gills: Role of the RtxA13 toxin.</title>
        <authorList>
            <person name="Callol A."/>
            <person name="Pajuelo D."/>
            <person name="Ebbesson L."/>
            <person name="Teles M."/>
            <person name="MacKenzie S."/>
            <person name="Amaro C."/>
        </authorList>
    </citation>
    <scope>NUCLEOTIDE SEQUENCE</scope>
</reference>
<proteinExistence type="predicted"/>
<dbReference type="EMBL" id="GBXM01035238">
    <property type="protein sequence ID" value="JAH73339.1"/>
    <property type="molecule type" value="Transcribed_RNA"/>
</dbReference>
<dbReference type="AlphaFoldDB" id="A0A0E9V5G3"/>
<organism evidence="1">
    <name type="scientific">Anguilla anguilla</name>
    <name type="common">European freshwater eel</name>
    <name type="synonym">Muraena anguilla</name>
    <dbReference type="NCBI Taxonomy" id="7936"/>
    <lineage>
        <taxon>Eukaryota</taxon>
        <taxon>Metazoa</taxon>
        <taxon>Chordata</taxon>
        <taxon>Craniata</taxon>
        <taxon>Vertebrata</taxon>
        <taxon>Euteleostomi</taxon>
        <taxon>Actinopterygii</taxon>
        <taxon>Neopterygii</taxon>
        <taxon>Teleostei</taxon>
        <taxon>Anguilliformes</taxon>
        <taxon>Anguillidae</taxon>
        <taxon>Anguilla</taxon>
    </lineage>
</organism>
<evidence type="ECO:0000313" key="1">
    <source>
        <dbReference type="EMBL" id="JAH73339.1"/>
    </source>
</evidence>
<accession>A0A0E9V5G3</accession>
<reference evidence="1" key="1">
    <citation type="submission" date="2014-11" db="EMBL/GenBank/DDBJ databases">
        <authorList>
            <person name="Amaro Gonzalez C."/>
        </authorList>
    </citation>
    <scope>NUCLEOTIDE SEQUENCE</scope>
</reference>
<protein>
    <submittedName>
        <fullName evidence="1">Uncharacterized protein</fullName>
    </submittedName>
</protein>
<sequence>MNIASLIQSFPCHVFIALITRRCHRGALR</sequence>